<reference evidence="1 2" key="1">
    <citation type="submission" date="2019-01" db="EMBL/GenBank/DDBJ databases">
        <title>Draft genome sequence of Dictyobacter sp. Uno17.</title>
        <authorList>
            <person name="Wang C.M."/>
            <person name="Zheng Y."/>
            <person name="Sakai Y."/>
            <person name="Abe K."/>
            <person name="Yokota A."/>
            <person name="Yabe S."/>
        </authorList>
    </citation>
    <scope>NUCLEOTIDE SEQUENCE [LARGE SCALE GENOMIC DNA]</scope>
    <source>
        <strain evidence="1 2">Uno17</strain>
    </source>
</reference>
<accession>A0A5A5TDT8</accession>
<protein>
    <submittedName>
        <fullName evidence="1">Uncharacterized protein</fullName>
    </submittedName>
</protein>
<gene>
    <name evidence="1" type="ORF">KDI_31460</name>
</gene>
<keyword evidence="2" id="KW-1185">Reference proteome</keyword>
<evidence type="ECO:0000313" key="1">
    <source>
        <dbReference type="EMBL" id="GCF09582.1"/>
    </source>
</evidence>
<dbReference type="AlphaFoldDB" id="A0A5A5TDT8"/>
<dbReference type="RefSeq" id="WP_149402513.1">
    <property type="nucleotide sequence ID" value="NZ_BIXY01000046.1"/>
</dbReference>
<organism evidence="1 2">
    <name type="scientific">Dictyobacter arantiisoli</name>
    <dbReference type="NCBI Taxonomy" id="2014874"/>
    <lineage>
        <taxon>Bacteria</taxon>
        <taxon>Bacillati</taxon>
        <taxon>Chloroflexota</taxon>
        <taxon>Ktedonobacteria</taxon>
        <taxon>Ktedonobacterales</taxon>
        <taxon>Dictyobacteraceae</taxon>
        <taxon>Dictyobacter</taxon>
    </lineage>
</organism>
<name>A0A5A5TDT8_9CHLR</name>
<sequence length="272" mass="30245">MDKYVAAKENLSTIQQQQIREQFNSIVQTLYPDLGSDVFRVFEEPGTLLCPRPTTHIEKGWSAPVNIWSWLPLTIAESINPDLAPEYLVNVALAVEFFVAAFDLLQTIEEKRSTLFLIERGPFLLFNVVTALLALSQQTLLLVTPHVPQAAALLSLLQLIQNGTSAATTYFYQVSNQADPLFDNSIHSSYETFLSLACHIGAISANATSKLCSDFTQLGVLLGTLLTIEEENQQVDHDTRSKIQSLLAEIEEHIAFSPSLRLVLQDILQSQL</sequence>
<dbReference type="Proteomes" id="UP000322530">
    <property type="component" value="Unassembled WGS sequence"/>
</dbReference>
<dbReference type="EMBL" id="BIXY01000046">
    <property type="protein sequence ID" value="GCF09582.1"/>
    <property type="molecule type" value="Genomic_DNA"/>
</dbReference>
<proteinExistence type="predicted"/>
<evidence type="ECO:0000313" key="2">
    <source>
        <dbReference type="Proteomes" id="UP000322530"/>
    </source>
</evidence>
<comment type="caution">
    <text evidence="1">The sequence shown here is derived from an EMBL/GenBank/DDBJ whole genome shotgun (WGS) entry which is preliminary data.</text>
</comment>